<protein>
    <recommendedName>
        <fullName evidence="1">Metaxin glutathione S-transferase domain-containing protein</fullName>
    </recommendedName>
</protein>
<evidence type="ECO:0000313" key="3">
    <source>
        <dbReference type="Proteomes" id="UP000015354"/>
    </source>
</evidence>
<proteinExistence type="predicted"/>
<comment type="caution">
    <text evidence="2">The sequence shown here is derived from an EMBL/GenBank/DDBJ whole genome shotgun (WGS) entry which is preliminary data.</text>
</comment>
<name>S9THI9_9TRYP</name>
<sequence length="98" mass="10593">MEGAAQLETKLGDQDFLGGGAPCSYDCCVYATLLPLYRLAQAGVALPDPGLRYIVASDRLRQYVRRMSAVAFPDLGDLLLEPTAAGDAQTFRLEARRA</sequence>
<dbReference type="Pfam" id="PF17171">
    <property type="entry name" value="GST_C_6"/>
    <property type="match status" value="1"/>
</dbReference>
<feature type="domain" description="Metaxin glutathione S-transferase" evidence="1">
    <location>
        <begin position="7"/>
        <end position="67"/>
    </location>
</feature>
<keyword evidence="3" id="KW-1185">Reference proteome</keyword>
<dbReference type="EMBL" id="ATMH01011742">
    <property type="protein sequence ID" value="EPY15798.1"/>
    <property type="molecule type" value="Genomic_DNA"/>
</dbReference>
<dbReference type="InterPro" id="IPR033468">
    <property type="entry name" value="Metaxin_GST"/>
</dbReference>
<dbReference type="Proteomes" id="UP000015354">
    <property type="component" value="Unassembled WGS sequence"/>
</dbReference>
<dbReference type="AlphaFoldDB" id="S9THI9"/>
<gene>
    <name evidence="2" type="ORF">STCU_11756</name>
</gene>
<accession>S9THI9</accession>
<evidence type="ECO:0000259" key="1">
    <source>
        <dbReference type="Pfam" id="PF17171"/>
    </source>
</evidence>
<reference evidence="2 3" key="1">
    <citation type="journal article" date="2013" name="PLoS ONE">
        <title>Predicting the Proteins of Angomonas deanei, Strigomonas culicis and Their Respective Endosymbionts Reveals New Aspects of the Trypanosomatidae Family.</title>
        <authorList>
            <person name="Motta M.C."/>
            <person name="Martins A.C."/>
            <person name="de Souza S.S."/>
            <person name="Catta-Preta C.M."/>
            <person name="Silva R."/>
            <person name="Klein C.C."/>
            <person name="de Almeida L.G."/>
            <person name="de Lima Cunha O."/>
            <person name="Ciapina L.P."/>
            <person name="Brocchi M."/>
            <person name="Colabardini A.C."/>
            <person name="de Araujo Lima B."/>
            <person name="Machado C.R."/>
            <person name="de Almeida Soares C.M."/>
            <person name="Probst C.M."/>
            <person name="de Menezes C.B."/>
            <person name="Thompson C.E."/>
            <person name="Bartholomeu D.C."/>
            <person name="Gradia D.F."/>
            <person name="Pavoni D.P."/>
            <person name="Grisard E.C."/>
            <person name="Fantinatti-Garboggini F."/>
            <person name="Marchini F.K."/>
            <person name="Rodrigues-Luiz G.F."/>
            <person name="Wagner G."/>
            <person name="Goldman G.H."/>
            <person name="Fietto J.L."/>
            <person name="Elias M.C."/>
            <person name="Goldman M.H."/>
            <person name="Sagot M.F."/>
            <person name="Pereira M."/>
            <person name="Stoco P.H."/>
            <person name="de Mendonca-Neto R.P."/>
            <person name="Teixeira S.M."/>
            <person name="Maciel T.E."/>
            <person name="de Oliveira Mendes T.A."/>
            <person name="Urmenyi T.P."/>
            <person name="de Souza W."/>
            <person name="Schenkman S."/>
            <person name="de Vasconcelos A.T."/>
        </authorList>
    </citation>
    <scope>NUCLEOTIDE SEQUENCE [LARGE SCALE GENOMIC DNA]</scope>
</reference>
<dbReference type="OrthoDB" id="5809458at2759"/>
<evidence type="ECO:0000313" key="2">
    <source>
        <dbReference type="EMBL" id="EPY15798.1"/>
    </source>
</evidence>
<organism evidence="2 3">
    <name type="scientific">Strigomonas culicis</name>
    <dbReference type="NCBI Taxonomy" id="28005"/>
    <lineage>
        <taxon>Eukaryota</taxon>
        <taxon>Discoba</taxon>
        <taxon>Euglenozoa</taxon>
        <taxon>Kinetoplastea</taxon>
        <taxon>Metakinetoplastina</taxon>
        <taxon>Trypanosomatida</taxon>
        <taxon>Trypanosomatidae</taxon>
        <taxon>Strigomonadinae</taxon>
        <taxon>Strigomonas</taxon>
    </lineage>
</organism>